<sequence>MWMVTEYCAGGSVATLMRPTGGLPEKWIIPILREVAEALFWVHGQGIIHRDLKCANILITENGGVRLCDFGVAGIIETKFDKRKTVTGTLQWMAPELFESTVSYGIAVDIWAFGSMAYEVASGLPPNTTSMASMDLTQFGSYLKQHCPRLEGSQFSSGLKDIVAYCLVGDPAQRPTISDVQRHRYIFNTEAKYSTSSLSKLVHAYRLWELQGGVRKSLFSAGGAQGHHGTVSPDSGASSDDEWDFNLPDGADQLAFDAQDAQVVLETYGPNVDFPVPAPNSQPQPRRRRPPPNMRQLVTPLEKAFDPNTMTNYHENIHTFYGRTLSLGNVSPRESSEQNTVRESLIDLDSSLDGGRLSQFADAGTVQQSLINLDASFEGSHLFHFADSFPNSRESLIDLDASLDGSRLSRFVDSGTLRAPPRSSSSDEQLALDNRRTLEWSFPSDAMPASPAEPAIQMPDEIEHRHGFQPAADHDHASGRDFTHLHANRDSIASLIDLDDSLDFIRPSTGYSNAMSESDRFKTGSEANFRLQRQFGESQLTTREPSIYIPADFPSAEDAQSIYEQGILESTLPMRAQTWDARRAATPQFELSPPHVLENDNAQVEMSRDVVKARRAPLQPLPPSGAVMQGDSSVEEVREELHRLMASLGEHLQYTRDSITRNASGSKSQGYKSIEGRRGQTRRLEG</sequence>
<feature type="region of interest" description="Disordered" evidence="9">
    <location>
        <begin position="221"/>
        <end position="244"/>
    </location>
</feature>
<dbReference type="Proteomes" id="UP001286456">
    <property type="component" value="Unassembled WGS sequence"/>
</dbReference>
<dbReference type="GO" id="GO:0004674">
    <property type="term" value="F:protein serine/threonine kinase activity"/>
    <property type="evidence" value="ECO:0007669"/>
    <property type="project" value="UniProtKB-KW"/>
</dbReference>
<evidence type="ECO:0000256" key="8">
    <source>
        <dbReference type="ARBA" id="ARBA00048679"/>
    </source>
</evidence>
<comment type="catalytic activity">
    <reaction evidence="8">
        <text>L-seryl-[protein] + ATP = O-phospho-L-seryl-[protein] + ADP + H(+)</text>
        <dbReference type="Rhea" id="RHEA:17989"/>
        <dbReference type="Rhea" id="RHEA-COMP:9863"/>
        <dbReference type="Rhea" id="RHEA-COMP:11604"/>
        <dbReference type="ChEBI" id="CHEBI:15378"/>
        <dbReference type="ChEBI" id="CHEBI:29999"/>
        <dbReference type="ChEBI" id="CHEBI:30616"/>
        <dbReference type="ChEBI" id="CHEBI:83421"/>
        <dbReference type="ChEBI" id="CHEBI:456216"/>
        <dbReference type="EC" id="2.7.11.1"/>
    </reaction>
</comment>
<organism evidence="11 12">
    <name type="scientific">Cercophora scortea</name>
    <dbReference type="NCBI Taxonomy" id="314031"/>
    <lineage>
        <taxon>Eukaryota</taxon>
        <taxon>Fungi</taxon>
        <taxon>Dikarya</taxon>
        <taxon>Ascomycota</taxon>
        <taxon>Pezizomycotina</taxon>
        <taxon>Sordariomycetes</taxon>
        <taxon>Sordariomycetidae</taxon>
        <taxon>Sordariales</taxon>
        <taxon>Lasiosphaeriaceae</taxon>
        <taxon>Cercophora</taxon>
    </lineage>
</organism>
<keyword evidence="3" id="KW-0808">Transferase</keyword>
<dbReference type="InterPro" id="IPR008271">
    <property type="entry name" value="Ser/Thr_kinase_AS"/>
</dbReference>
<dbReference type="InterPro" id="IPR011009">
    <property type="entry name" value="Kinase-like_dom_sf"/>
</dbReference>
<evidence type="ECO:0000256" key="5">
    <source>
        <dbReference type="ARBA" id="ARBA00022777"/>
    </source>
</evidence>
<keyword evidence="4" id="KW-0547">Nucleotide-binding</keyword>
<feature type="compositionally biased region" description="Polar residues" evidence="9">
    <location>
        <begin position="656"/>
        <end position="671"/>
    </location>
</feature>
<dbReference type="SUPFAM" id="SSF56112">
    <property type="entry name" value="Protein kinase-like (PK-like)"/>
    <property type="match status" value="1"/>
</dbReference>
<keyword evidence="2" id="KW-0723">Serine/threonine-protein kinase</keyword>
<reference evidence="11" key="1">
    <citation type="journal article" date="2023" name="Mol. Phylogenet. Evol.">
        <title>Genome-scale phylogeny and comparative genomics of the fungal order Sordariales.</title>
        <authorList>
            <person name="Hensen N."/>
            <person name="Bonometti L."/>
            <person name="Westerberg I."/>
            <person name="Brannstrom I.O."/>
            <person name="Guillou S."/>
            <person name="Cros-Aarteil S."/>
            <person name="Calhoun S."/>
            <person name="Haridas S."/>
            <person name="Kuo A."/>
            <person name="Mondo S."/>
            <person name="Pangilinan J."/>
            <person name="Riley R."/>
            <person name="LaButti K."/>
            <person name="Andreopoulos B."/>
            <person name="Lipzen A."/>
            <person name="Chen C."/>
            <person name="Yan M."/>
            <person name="Daum C."/>
            <person name="Ng V."/>
            <person name="Clum A."/>
            <person name="Steindorff A."/>
            <person name="Ohm R.A."/>
            <person name="Martin F."/>
            <person name="Silar P."/>
            <person name="Natvig D.O."/>
            <person name="Lalanne C."/>
            <person name="Gautier V."/>
            <person name="Ament-Velasquez S.L."/>
            <person name="Kruys A."/>
            <person name="Hutchinson M.I."/>
            <person name="Powell A.J."/>
            <person name="Barry K."/>
            <person name="Miller A.N."/>
            <person name="Grigoriev I.V."/>
            <person name="Debuchy R."/>
            <person name="Gladieux P."/>
            <person name="Hiltunen Thoren M."/>
            <person name="Johannesson H."/>
        </authorList>
    </citation>
    <scope>NUCLEOTIDE SEQUENCE</scope>
    <source>
        <strain evidence="11">SMH4131-1</strain>
    </source>
</reference>
<comment type="similarity">
    <text evidence="1">Belongs to the protein kinase superfamily. STE Ser/Thr protein kinase family. STE20 subfamily.</text>
</comment>
<comment type="caution">
    <text evidence="11">The sequence shown here is derived from an EMBL/GenBank/DDBJ whole genome shotgun (WGS) entry which is preliminary data.</text>
</comment>
<feature type="compositionally biased region" description="Basic and acidic residues" evidence="9">
    <location>
        <begin position="674"/>
        <end position="686"/>
    </location>
</feature>
<comment type="catalytic activity">
    <reaction evidence="7">
        <text>L-threonyl-[protein] + ATP = O-phospho-L-threonyl-[protein] + ADP + H(+)</text>
        <dbReference type="Rhea" id="RHEA:46608"/>
        <dbReference type="Rhea" id="RHEA-COMP:11060"/>
        <dbReference type="Rhea" id="RHEA-COMP:11605"/>
        <dbReference type="ChEBI" id="CHEBI:15378"/>
        <dbReference type="ChEBI" id="CHEBI:30013"/>
        <dbReference type="ChEBI" id="CHEBI:30616"/>
        <dbReference type="ChEBI" id="CHEBI:61977"/>
        <dbReference type="ChEBI" id="CHEBI:456216"/>
        <dbReference type="EC" id="2.7.11.1"/>
    </reaction>
</comment>
<dbReference type="AlphaFoldDB" id="A0AAE0MJP6"/>
<dbReference type="PROSITE" id="PS00108">
    <property type="entry name" value="PROTEIN_KINASE_ST"/>
    <property type="match status" value="1"/>
</dbReference>
<reference evidence="11" key="2">
    <citation type="submission" date="2023-06" db="EMBL/GenBank/DDBJ databases">
        <authorList>
            <consortium name="Lawrence Berkeley National Laboratory"/>
            <person name="Haridas S."/>
            <person name="Hensen N."/>
            <person name="Bonometti L."/>
            <person name="Westerberg I."/>
            <person name="Brannstrom I.O."/>
            <person name="Guillou S."/>
            <person name="Cros-Aarteil S."/>
            <person name="Calhoun S."/>
            <person name="Kuo A."/>
            <person name="Mondo S."/>
            <person name="Pangilinan J."/>
            <person name="Riley R."/>
            <person name="Labutti K."/>
            <person name="Andreopoulos B."/>
            <person name="Lipzen A."/>
            <person name="Chen C."/>
            <person name="Yanf M."/>
            <person name="Daum C."/>
            <person name="Ng V."/>
            <person name="Clum A."/>
            <person name="Steindorff A."/>
            <person name="Ohm R."/>
            <person name="Martin F."/>
            <person name="Silar P."/>
            <person name="Natvig D."/>
            <person name="Lalanne C."/>
            <person name="Gautier V."/>
            <person name="Ament-Velasquez S.L."/>
            <person name="Kruys A."/>
            <person name="Hutchinson M.I."/>
            <person name="Powell A.J."/>
            <person name="Barry K."/>
            <person name="Miller A.N."/>
            <person name="Grigoriev I.V."/>
            <person name="Debuchy R."/>
            <person name="Gladieux P."/>
            <person name="Thoren M.H."/>
            <person name="Johannesson H."/>
        </authorList>
    </citation>
    <scope>NUCLEOTIDE SEQUENCE</scope>
    <source>
        <strain evidence="11">SMH4131-1</strain>
    </source>
</reference>
<protein>
    <recommendedName>
        <fullName evidence="10">Protein kinase domain-containing protein</fullName>
    </recommendedName>
</protein>
<dbReference type="InterPro" id="IPR050629">
    <property type="entry name" value="STE20/SPS1-PAK"/>
</dbReference>
<keyword evidence="5" id="KW-0418">Kinase</keyword>
<dbReference type="PANTHER" id="PTHR48012:SF10">
    <property type="entry name" value="FI20177P1"/>
    <property type="match status" value="1"/>
</dbReference>
<evidence type="ECO:0000256" key="4">
    <source>
        <dbReference type="ARBA" id="ARBA00022741"/>
    </source>
</evidence>
<evidence type="ECO:0000259" key="10">
    <source>
        <dbReference type="PROSITE" id="PS50011"/>
    </source>
</evidence>
<dbReference type="GO" id="GO:0005524">
    <property type="term" value="F:ATP binding"/>
    <property type="evidence" value="ECO:0007669"/>
    <property type="project" value="UniProtKB-KW"/>
</dbReference>
<keyword evidence="12" id="KW-1185">Reference proteome</keyword>
<evidence type="ECO:0000313" key="11">
    <source>
        <dbReference type="EMBL" id="KAK3334173.1"/>
    </source>
</evidence>
<name>A0AAE0MJP6_9PEZI</name>
<feature type="region of interest" description="Disordered" evidence="9">
    <location>
        <begin position="656"/>
        <end position="686"/>
    </location>
</feature>
<dbReference type="InterPro" id="IPR000719">
    <property type="entry name" value="Prot_kinase_dom"/>
</dbReference>
<dbReference type="SMART" id="SM00220">
    <property type="entry name" value="S_TKc"/>
    <property type="match status" value="1"/>
</dbReference>
<dbReference type="GO" id="GO:0005737">
    <property type="term" value="C:cytoplasm"/>
    <property type="evidence" value="ECO:0007669"/>
    <property type="project" value="TreeGrafter"/>
</dbReference>
<dbReference type="PANTHER" id="PTHR48012">
    <property type="entry name" value="STERILE20-LIKE KINASE, ISOFORM B-RELATED"/>
    <property type="match status" value="1"/>
</dbReference>
<feature type="domain" description="Protein kinase" evidence="10">
    <location>
        <begin position="1"/>
        <end position="186"/>
    </location>
</feature>
<dbReference type="Gene3D" id="1.10.510.10">
    <property type="entry name" value="Transferase(Phosphotransferase) domain 1"/>
    <property type="match status" value="1"/>
</dbReference>
<dbReference type="EMBL" id="JAUEPO010000002">
    <property type="protein sequence ID" value="KAK3334173.1"/>
    <property type="molecule type" value="Genomic_DNA"/>
</dbReference>
<accession>A0AAE0MJP6</accession>
<evidence type="ECO:0000256" key="6">
    <source>
        <dbReference type="ARBA" id="ARBA00022840"/>
    </source>
</evidence>
<dbReference type="Pfam" id="PF00069">
    <property type="entry name" value="Pkinase"/>
    <property type="match status" value="1"/>
</dbReference>
<evidence type="ECO:0000256" key="9">
    <source>
        <dbReference type="SAM" id="MobiDB-lite"/>
    </source>
</evidence>
<proteinExistence type="inferred from homology"/>
<feature type="region of interest" description="Disordered" evidence="9">
    <location>
        <begin position="270"/>
        <end position="294"/>
    </location>
</feature>
<evidence type="ECO:0000256" key="2">
    <source>
        <dbReference type="ARBA" id="ARBA00022527"/>
    </source>
</evidence>
<keyword evidence="6" id="KW-0067">ATP-binding</keyword>
<dbReference type="PROSITE" id="PS50011">
    <property type="entry name" value="PROTEIN_KINASE_DOM"/>
    <property type="match status" value="1"/>
</dbReference>
<evidence type="ECO:0000256" key="7">
    <source>
        <dbReference type="ARBA" id="ARBA00047899"/>
    </source>
</evidence>
<evidence type="ECO:0000256" key="3">
    <source>
        <dbReference type="ARBA" id="ARBA00022679"/>
    </source>
</evidence>
<gene>
    <name evidence="11" type="ORF">B0T19DRAFT_420246</name>
</gene>
<evidence type="ECO:0000256" key="1">
    <source>
        <dbReference type="ARBA" id="ARBA00008874"/>
    </source>
</evidence>
<evidence type="ECO:0000313" key="12">
    <source>
        <dbReference type="Proteomes" id="UP001286456"/>
    </source>
</evidence>